<dbReference type="KEGG" id="cfo:105252689"/>
<dbReference type="GO" id="GO:0005737">
    <property type="term" value="C:cytoplasm"/>
    <property type="evidence" value="ECO:0007669"/>
    <property type="project" value="TreeGrafter"/>
</dbReference>
<dbReference type="Gene3D" id="3.40.50.620">
    <property type="entry name" value="HUPs"/>
    <property type="match status" value="2"/>
</dbReference>
<evidence type="ECO:0000256" key="6">
    <source>
        <dbReference type="ARBA" id="ARBA00022833"/>
    </source>
</evidence>
<keyword evidence="9 14" id="KW-0030">Aminoacyl-tRNA synthetase</keyword>
<comment type="cofactor">
    <cofactor evidence="1">
        <name>Zn(2+)</name>
        <dbReference type="ChEBI" id="CHEBI:29105"/>
    </cofactor>
</comment>
<keyword evidence="6" id="KW-0862">Zinc</keyword>
<dbReference type="EMBL" id="GL439655">
    <property type="protein sequence ID" value="EFN66863.1"/>
    <property type="molecule type" value="Genomic_DNA"/>
</dbReference>
<dbReference type="FunCoup" id="E2AI64">
    <property type="interactions" value="2153"/>
</dbReference>
<dbReference type="EC" id="6.1.1.16" evidence="2"/>
<evidence type="ECO:0000256" key="4">
    <source>
        <dbReference type="ARBA" id="ARBA00022723"/>
    </source>
</evidence>
<dbReference type="InterPro" id="IPR014729">
    <property type="entry name" value="Rossmann-like_a/b/a_fold"/>
</dbReference>
<evidence type="ECO:0000313" key="15">
    <source>
        <dbReference type="Proteomes" id="UP000000311"/>
    </source>
</evidence>
<dbReference type="GO" id="GO:0006423">
    <property type="term" value="P:cysteinyl-tRNA aminoacylation"/>
    <property type="evidence" value="ECO:0007669"/>
    <property type="project" value="InterPro"/>
</dbReference>
<evidence type="ECO:0000256" key="7">
    <source>
        <dbReference type="ARBA" id="ARBA00022840"/>
    </source>
</evidence>
<evidence type="ECO:0000256" key="11">
    <source>
        <dbReference type="ARBA" id="ARBA00039362"/>
    </source>
</evidence>
<dbReference type="SUPFAM" id="SSF52374">
    <property type="entry name" value="Nucleotidylyl transferase"/>
    <property type="match status" value="1"/>
</dbReference>
<protein>
    <recommendedName>
        <fullName evidence="11">Cysteine--tRNA ligase, cytoplasmic</fullName>
        <ecNumber evidence="2">6.1.1.16</ecNumber>
    </recommendedName>
    <alternativeName>
        <fullName evidence="10">Cysteinyl-tRNA synthetase</fullName>
    </alternativeName>
</protein>
<dbReference type="STRING" id="104421.E2AI64"/>
<keyword evidence="5" id="KW-0547">Nucleotide-binding</keyword>
<dbReference type="InParanoid" id="E2AI64"/>
<feature type="coiled-coil region" evidence="12">
    <location>
        <begin position="640"/>
        <end position="671"/>
    </location>
</feature>
<keyword evidence="15" id="KW-1185">Reference proteome</keyword>
<dbReference type="NCBIfam" id="TIGR00435">
    <property type="entry name" value="cysS"/>
    <property type="match status" value="1"/>
</dbReference>
<evidence type="ECO:0000256" key="1">
    <source>
        <dbReference type="ARBA" id="ARBA00001947"/>
    </source>
</evidence>
<keyword evidence="7" id="KW-0067">ATP-binding</keyword>
<dbReference type="GO" id="GO:0004817">
    <property type="term" value="F:cysteine-tRNA ligase activity"/>
    <property type="evidence" value="ECO:0007669"/>
    <property type="project" value="UniProtKB-EC"/>
</dbReference>
<evidence type="ECO:0000313" key="14">
    <source>
        <dbReference type="EMBL" id="EFN66863.1"/>
    </source>
</evidence>
<dbReference type="PANTHER" id="PTHR10890:SF3">
    <property type="entry name" value="CYSTEINE--TRNA LIGASE, CYTOPLASMIC"/>
    <property type="match status" value="1"/>
</dbReference>
<dbReference type="CDD" id="cd00672">
    <property type="entry name" value="CysRS_core"/>
    <property type="match status" value="1"/>
</dbReference>
<evidence type="ECO:0000256" key="10">
    <source>
        <dbReference type="ARBA" id="ARBA00031499"/>
    </source>
</evidence>
<dbReference type="InterPro" id="IPR009080">
    <property type="entry name" value="tRNAsynth_Ia_anticodon-bd"/>
</dbReference>
<dbReference type="AlphaFoldDB" id="E2AI64"/>
<organism evidence="15">
    <name type="scientific">Camponotus floridanus</name>
    <name type="common">Florida carpenter ant</name>
    <dbReference type="NCBI Taxonomy" id="104421"/>
    <lineage>
        <taxon>Eukaryota</taxon>
        <taxon>Metazoa</taxon>
        <taxon>Ecdysozoa</taxon>
        <taxon>Arthropoda</taxon>
        <taxon>Hexapoda</taxon>
        <taxon>Insecta</taxon>
        <taxon>Pterygota</taxon>
        <taxon>Neoptera</taxon>
        <taxon>Endopterygota</taxon>
        <taxon>Hymenoptera</taxon>
        <taxon>Apocrita</taxon>
        <taxon>Aculeata</taxon>
        <taxon>Formicoidea</taxon>
        <taxon>Formicidae</taxon>
        <taxon>Formicinae</taxon>
        <taxon>Camponotus</taxon>
    </lineage>
</organism>
<keyword evidence="8" id="KW-0648">Protein biosynthesis</keyword>
<evidence type="ECO:0000256" key="2">
    <source>
        <dbReference type="ARBA" id="ARBA00012832"/>
    </source>
</evidence>
<evidence type="ECO:0000256" key="8">
    <source>
        <dbReference type="ARBA" id="ARBA00022917"/>
    </source>
</evidence>
<sequence length="738" mass="85359">MAKRSQPAWHLPERKDTSVLRLYNSLTREKEVFVPQFGNRVLWYCCGPTVYDASHMGHARSYISFDILRRILSDYFGYDVLYVMNITDIDDKIIKRARQNYLYEDYVKQNHSLDYMLHDMEAVICTVDGTVRTTTDPDKKCMIEKMLYKITKAIEDLEKAVKGKDKDQIALYQKEFLEEIKDPLATWLDKKYGKDVTEHSIFTKLSKDWESEFHKDMDALNVLRPNVLTRVSEYIPEIIAFVQKVIDNGFAYESNGSVYFDVGKFDKQEKHSYAKLVPEAYGDTSSLQEGEGDLSVTEDRLSEKRSVTDFALWKSSKTGEPWWDSPWGKGRPGWHIECSVMASAICGESLDIHTGGVDLKFPHHDNEIAQAEAYFDNSNWVKYFLHSGHLTIAGCKMSKSLKNFVTIQDALKKYSSRQLRLAFLLHSWKDTLDYSDNTMNIAVQYEKFLNEFFLNIKCKIRCLGTKTTIDSFIKWFNPEIELNKNFHLAKHSIHKALCDNIDTRTVLEIIRELVTNCNVYMSQNKNPNTLLLRDIAAYITKMFIIFGTISSSYESIGFPIDDEIVGINVEETIMPYLEILANFRQKVRNCAKILKANDILQECDILRDDILPNVGVRLEDINEEDCKSKVKLVNREELLKEKEIKKKLELEKNVEKEKKKAEAAATAAAKEAQKKISPNDMFRLEKDKYSQFDDEGLPTHDAEGKELSKGLLKKLQKLQQAQQKRYNEYLVSMQNGCL</sequence>
<dbReference type="PRINTS" id="PR00983">
    <property type="entry name" value="TRNASYNTHCYS"/>
</dbReference>
<dbReference type="Pfam" id="PF01406">
    <property type="entry name" value="tRNA-synt_1e"/>
    <property type="match status" value="1"/>
</dbReference>
<keyword evidence="3" id="KW-0436">Ligase</keyword>
<evidence type="ECO:0000256" key="5">
    <source>
        <dbReference type="ARBA" id="ARBA00022741"/>
    </source>
</evidence>
<dbReference type="OMA" id="FHNDMKS"/>
<reference evidence="14 15" key="1">
    <citation type="journal article" date="2010" name="Science">
        <title>Genomic comparison of the ants Camponotus floridanus and Harpegnathos saltator.</title>
        <authorList>
            <person name="Bonasio R."/>
            <person name="Zhang G."/>
            <person name="Ye C."/>
            <person name="Mutti N.S."/>
            <person name="Fang X."/>
            <person name="Qin N."/>
            <person name="Donahue G."/>
            <person name="Yang P."/>
            <person name="Li Q."/>
            <person name="Li C."/>
            <person name="Zhang P."/>
            <person name="Huang Z."/>
            <person name="Berger S.L."/>
            <person name="Reinberg D."/>
            <person name="Wang J."/>
            <person name="Liebig J."/>
        </authorList>
    </citation>
    <scope>NUCLEOTIDE SEQUENCE [LARGE SCALE GENOMIC DNA]</scope>
    <source>
        <strain evidence="15">C129</strain>
    </source>
</reference>
<evidence type="ECO:0000256" key="9">
    <source>
        <dbReference type="ARBA" id="ARBA00023146"/>
    </source>
</evidence>
<dbReference type="Proteomes" id="UP000000311">
    <property type="component" value="Unassembled WGS sequence"/>
</dbReference>
<dbReference type="PANTHER" id="PTHR10890">
    <property type="entry name" value="CYSTEINYL-TRNA SYNTHETASE"/>
    <property type="match status" value="1"/>
</dbReference>
<gene>
    <name evidence="14" type="ORF">EAG_04767</name>
</gene>
<dbReference type="GO" id="GO:0005524">
    <property type="term" value="F:ATP binding"/>
    <property type="evidence" value="ECO:0007669"/>
    <property type="project" value="UniProtKB-KW"/>
</dbReference>
<dbReference type="InterPro" id="IPR032678">
    <property type="entry name" value="tRNA-synt_1_cat_dom"/>
</dbReference>
<evidence type="ECO:0000256" key="3">
    <source>
        <dbReference type="ARBA" id="ARBA00022598"/>
    </source>
</evidence>
<dbReference type="InterPro" id="IPR015803">
    <property type="entry name" value="Cys-tRNA-ligase"/>
</dbReference>
<dbReference type="InterPro" id="IPR024909">
    <property type="entry name" value="Cys-tRNA/MSH_ligase"/>
</dbReference>
<feature type="domain" description="tRNA synthetases class I catalytic" evidence="13">
    <location>
        <begin position="36"/>
        <end position="442"/>
    </location>
</feature>
<evidence type="ECO:0000256" key="12">
    <source>
        <dbReference type="SAM" id="Coils"/>
    </source>
</evidence>
<dbReference type="HAMAP" id="MF_00041">
    <property type="entry name" value="Cys_tRNA_synth"/>
    <property type="match status" value="1"/>
</dbReference>
<dbReference type="GO" id="GO:0046872">
    <property type="term" value="F:metal ion binding"/>
    <property type="evidence" value="ECO:0007669"/>
    <property type="project" value="UniProtKB-KW"/>
</dbReference>
<dbReference type="OrthoDB" id="438179at2759"/>
<proteinExistence type="inferred from homology"/>
<name>E2AI64_CAMFO</name>
<keyword evidence="12" id="KW-0175">Coiled coil</keyword>
<evidence type="ECO:0000259" key="13">
    <source>
        <dbReference type="Pfam" id="PF01406"/>
    </source>
</evidence>
<keyword evidence="4" id="KW-0479">Metal-binding</keyword>
<dbReference type="SUPFAM" id="SSF47323">
    <property type="entry name" value="Anticodon-binding domain of a subclass of class I aminoacyl-tRNA synthetases"/>
    <property type="match status" value="1"/>
</dbReference>
<accession>E2AI64</accession>